<dbReference type="Proteomes" id="UP000324091">
    <property type="component" value="Chromosome 7"/>
</dbReference>
<accession>A0A5C6MV86</accession>
<evidence type="ECO:0000313" key="2">
    <source>
        <dbReference type="Proteomes" id="UP000324091"/>
    </source>
</evidence>
<keyword evidence="2" id="KW-1185">Reference proteome</keyword>
<gene>
    <name evidence="1" type="ORF">D4764_07G0000060</name>
</gene>
<comment type="caution">
    <text evidence="1">The sequence shown here is derived from an EMBL/GenBank/DDBJ whole genome shotgun (WGS) entry which is preliminary data.</text>
</comment>
<dbReference type="PANTHER" id="PTHR45913">
    <property type="entry name" value="EPM2A-INTERACTING PROTEIN 1"/>
    <property type="match status" value="1"/>
</dbReference>
<reference evidence="1 2" key="1">
    <citation type="submission" date="2019-04" db="EMBL/GenBank/DDBJ databases">
        <title>Chromosome genome assembly for Takifugu flavidus.</title>
        <authorList>
            <person name="Xiao S."/>
        </authorList>
    </citation>
    <scope>NUCLEOTIDE SEQUENCE [LARGE SCALE GENOMIC DNA]</scope>
    <source>
        <strain evidence="1">HTHZ2018</strain>
        <tissue evidence="1">Muscle</tissue>
    </source>
</reference>
<dbReference type="PANTHER" id="PTHR45913:SF21">
    <property type="entry name" value="DUF4371 DOMAIN-CONTAINING PROTEIN"/>
    <property type="match status" value="1"/>
</dbReference>
<evidence type="ECO:0000313" key="1">
    <source>
        <dbReference type="EMBL" id="TWW57287.1"/>
    </source>
</evidence>
<dbReference type="EMBL" id="RHFK02000020">
    <property type="protein sequence ID" value="TWW57287.1"/>
    <property type="molecule type" value="Genomic_DNA"/>
</dbReference>
<name>A0A5C6MV86_9TELE</name>
<evidence type="ECO:0008006" key="3">
    <source>
        <dbReference type="Google" id="ProtNLM"/>
    </source>
</evidence>
<protein>
    <recommendedName>
        <fullName evidence="3">HAT C-terminal dimerisation domain-containing protein</fullName>
    </recommendedName>
</protein>
<proteinExistence type="predicted"/>
<dbReference type="AlphaFoldDB" id="A0A5C6MV86"/>
<sequence length="179" mass="20703">MKLQGKNNSICELITAVRSFQRKLEVFSKDLQGDCVHFPALQDQVQGKRDVSSFVDFVDKLIVNFSKRFDKFLLLLYLLFKWANAAPLQMELVDLQADVPLREQFRGTDPDTFWFQIVSESFGSTYSCETAFSTMNIIKTKYRSRLTNEHLHMCMRMALTPFGHRFKTLAGKATAQFSH</sequence>
<organism evidence="1 2">
    <name type="scientific">Takifugu flavidus</name>
    <name type="common">sansaifugu</name>
    <dbReference type="NCBI Taxonomy" id="433684"/>
    <lineage>
        <taxon>Eukaryota</taxon>
        <taxon>Metazoa</taxon>
        <taxon>Chordata</taxon>
        <taxon>Craniata</taxon>
        <taxon>Vertebrata</taxon>
        <taxon>Euteleostomi</taxon>
        <taxon>Actinopterygii</taxon>
        <taxon>Neopterygii</taxon>
        <taxon>Teleostei</taxon>
        <taxon>Neoteleostei</taxon>
        <taxon>Acanthomorphata</taxon>
        <taxon>Eupercaria</taxon>
        <taxon>Tetraodontiformes</taxon>
        <taxon>Tetradontoidea</taxon>
        <taxon>Tetraodontidae</taxon>
        <taxon>Takifugu</taxon>
    </lineage>
</organism>